<evidence type="ECO:0000256" key="1">
    <source>
        <dbReference type="SAM" id="MobiDB-lite"/>
    </source>
</evidence>
<keyword evidence="4" id="KW-1185">Reference proteome</keyword>
<dbReference type="Proteomes" id="UP001589867">
    <property type="component" value="Unassembled WGS sequence"/>
</dbReference>
<organism evidence="3 4">
    <name type="scientific">Phytohabitans kaempferiae</name>
    <dbReference type="NCBI Taxonomy" id="1620943"/>
    <lineage>
        <taxon>Bacteria</taxon>
        <taxon>Bacillati</taxon>
        <taxon>Actinomycetota</taxon>
        <taxon>Actinomycetes</taxon>
        <taxon>Micromonosporales</taxon>
        <taxon>Micromonosporaceae</taxon>
    </lineage>
</organism>
<gene>
    <name evidence="3" type="ORF">ACFFIA_26030</name>
</gene>
<proteinExistence type="predicted"/>
<reference evidence="3 4" key="1">
    <citation type="submission" date="2024-09" db="EMBL/GenBank/DDBJ databases">
        <authorList>
            <person name="Sun Q."/>
            <person name="Mori K."/>
        </authorList>
    </citation>
    <scope>NUCLEOTIDE SEQUENCE [LARGE SCALE GENOMIC DNA]</scope>
    <source>
        <strain evidence="3 4">TBRC 3947</strain>
    </source>
</reference>
<evidence type="ECO:0000313" key="4">
    <source>
        <dbReference type="Proteomes" id="UP001589867"/>
    </source>
</evidence>
<keyword evidence="2" id="KW-0472">Membrane</keyword>
<keyword evidence="2" id="KW-1133">Transmembrane helix</keyword>
<protein>
    <submittedName>
        <fullName evidence="3">Uncharacterized protein</fullName>
    </submittedName>
</protein>
<keyword evidence="2" id="KW-0812">Transmembrane</keyword>
<sequence>MSATSAVHRALRTDGFAAGQAIAMLAVLLLFLPLLPFVLVVIAVVRVRDRLTTDRPAHQPASLTQPAPMVQPPAA</sequence>
<evidence type="ECO:0000313" key="3">
    <source>
        <dbReference type="EMBL" id="MFC0531104.1"/>
    </source>
</evidence>
<dbReference type="EMBL" id="JBHLUH010000056">
    <property type="protein sequence ID" value="MFC0531104.1"/>
    <property type="molecule type" value="Genomic_DNA"/>
</dbReference>
<feature type="region of interest" description="Disordered" evidence="1">
    <location>
        <begin position="54"/>
        <end position="75"/>
    </location>
</feature>
<accession>A0ABV6M9E3</accession>
<comment type="caution">
    <text evidence="3">The sequence shown here is derived from an EMBL/GenBank/DDBJ whole genome shotgun (WGS) entry which is preliminary data.</text>
</comment>
<feature type="transmembrane region" description="Helical" evidence="2">
    <location>
        <begin position="21"/>
        <end position="45"/>
    </location>
</feature>
<name>A0ABV6M9E3_9ACTN</name>
<evidence type="ECO:0000256" key="2">
    <source>
        <dbReference type="SAM" id="Phobius"/>
    </source>
</evidence>
<dbReference type="RefSeq" id="WP_377254946.1">
    <property type="nucleotide sequence ID" value="NZ_JBHLUH010000056.1"/>
</dbReference>